<proteinExistence type="predicted"/>
<dbReference type="Proteomes" id="UP000198251">
    <property type="component" value="Chromosome I"/>
</dbReference>
<reference evidence="1 2" key="1">
    <citation type="submission" date="2016-06" db="EMBL/GenBank/DDBJ databases">
        <authorList>
            <person name="Kjaerup R.B."/>
            <person name="Dalgaard T.S."/>
            <person name="Juul-Madsen H.R."/>
        </authorList>
    </citation>
    <scope>NUCLEOTIDE SEQUENCE [LARGE SCALE GENOMIC DNA]</scope>
    <source>
        <strain evidence="1 2">DSM 43913</strain>
    </source>
</reference>
<dbReference type="AlphaFoldDB" id="A0A1C5GJB9"/>
<dbReference type="RefSeq" id="WP_089002709.1">
    <property type="nucleotide sequence ID" value="NZ_JBFAAC010000002.1"/>
</dbReference>
<dbReference type="EMBL" id="LT607733">
    <property type="protein sequence ID" value="SCG19216.1"/>
    <property type="molecule type" value="Genomic_DNA"/>
</dbReference>
<organism evidence="1 2">
    <name type="scientific">Micromonospora echinofusca</name>
    <dbReference type="NCBI Taxonomy" id="47858"/>
    <lineage>
        <taxon>Bacteria</taxon>
        <taxon>Bacillati</taxon>
        <taxon>Actinomycetota</taxon>
        <taxon>Actinomycetes</taxon>
        <taxon>Micromonosporales</taxon>
        <taxon>Micromonosporaceae</taxon>
        <taxon>Micromonospora</taxon>
    </lineage>
</organism>
<accession>A0A1C5GJB9</accession>
<dbReference type="GeneID" id="95805233"/>
<evidence type="ECO:0000313" key="1">
    <source>
        <dbReference type="EMBL" id="SCG19216.1"/>
    </source>
</evidence>
<dbReference type="Gene3D" id="1.10.1200.20">
    <property type="entry name" value="Colicin E immunity protein"/>
    <property type="match status" value="1"/>
</dbReference>
<keyword evidence="2" id="KW-1185">Reference proteome</keyword>
<protein>
    <submittedName>
        <fullName evidence="1">Colicin immunity protein / pyocin immunity protein</fullName>
    </submittedName>
</protein>
<evidence type="ECO:0000313" key="2">
    <source>
        <dbReference type="Proteomes" id="UP000198251"/>
    </source>
</evidence>
<sequence>MPAKLTRNEAIQLVERIMRLDYADDAELSDWLDRLERDLGYPDISDLIFTVAPELTPVEVVDRASAHRPIALRSVPWTEQPIA</sequence>
<name>A0A1C5GJB9_MICEH</name>
<dbReference type="InterPro" id="IPR035900">
    <property type="entry name" value="Colicin_E_sf"/>
</dbReference>
<gene>
    <name evidence="1" type="ORF">GA0070610_5581</name>
</gene>